<dbReference type="PROSITE" id="PS50048">
    <property type="entry name" value="ZN2_CY6_FUNGAL_2"/>
    <property type="match status" value="1"/>
</dbReference>
<feature type="domain" description="Zn(2)-C6 fungal-type" evidence="8">
    <location>
        <begin position="86"/>
        <end position="114"/>
    </location>
</feature>
<dbReference type="InterPro" id="IPR007219">
    <property type="entry name" value="XnlR_reg_dom"/>
</dbReference>
<proteinExistence type="predicted"/>
<feature type="region of interest" description="Disordered" evidence="7">
    <location>
        <begin position="124"/>
        <end position="149"/>
    </location>
</feature>
<sequence length="911" mass="101035">MNEQGRIMSTTPGSRDDDAHRCHHCNVTYERRDHLLRHLRAHENKRPHRCLTCGKGFNRADLLHRHGVAHTQPSSSTPLRRRTTQACDPCVKAKTRCDEERPCKRCKTRGWDCSGLYPRRYSTSKAITPPLTDGTPGPSTDLAATPQNDSCRASDELWDRDAHRDTPILDIDADAQALDRNVHRAQVVTPSRSACTDSEVVTISNVDMGHDSGGTVALPMLEQGMLGYDGNGGDALDFPDVVTQSNMTGLDDALHFDPELLGDVPFVLEGYEFDMLESVPSFLAGGLTRPSSSAGRYEASPQNDSSVKSGTSFSSEALLRSEAFRESVFSWIPEPKEGAFSDNDSIHVHEDTIHAGRLLISQARPGSERIKFDQRTRCDILRLVSKLASRSLVISSFPSTQLLEDLANVFLSVEGEALGSFIHSGTCDINTLRTELLLSMVAGGARLIALEPVWKLGLVLQEVIRIAITEKIEEDNSLSRHPQAWKGMLICLEIGAFSGFRRKTEIALSFLQPLVTMMTWARVFQPDGYDTIAPQMDDSDEALQAKWCRWAEQEALKRLLVHTFLFDSQLAIAHTKNPLLSPAQMQFPLPAAPELWHAPTAQAWRDAYVRLNESSSHKSVLVVDIFRDSGLLGELSPLNDRALCTLAACHRVGHEVWHYRQQMRLRTRNRGADRLSVLGSLRWDLYEDLAMLQSLRELNDECTPSITMTIELLSMLLHVDLEDVQVYCGKSSPDEARKAIPRMAAWVSDPESRIAVWHAGQVFRVARAFDKAKLRDFYAMALYQAALTLWAYGMAYGSFIMTGEKVTASLSQVSGGNLVFGARSNPTVFLDGDDERLAVPFKRLAHGTPGICNMDSEFVPLYNLPNLMSTAASLLRSSFSQVACSPPSLVENLACLLDKLGSLSNTEKVVD</sequence>
<dbReference type="SMART" id="SM00355">
    <property type="entry name" value="ZnF_C2H2"/>
    <property type="match status" value="2"/>
</dbReference>
<evidence type="ECO:0000256" key="2">
    <source>
        <dbReference type="ARBA" id="ARBA00022833"/>
    </source>
</evidence>
<dbReference type="SMART" id="SM00066">
    <property type="entry name" value="GAL4"/>
    <property type="match status" value="1"/>
</dbReference>
<dbReference type="GO" id="GO:0000981">
    <property type="term" value="F:DNA-binding transcription factor activity, RNA polymerase II-specific"/>
    <property type="evidence" value="ECO:0007669"/>
    <property type="project" value="InterPro"/>
</dbReference>
<feature type="domain" description="C2H2-type" evidence="9">
    <location>
        <begin position="20"/>
        <end position="47"/>
    </location>
</feature>
<dbReference type="GO" id="GO:0003677">
    <property type="term" value="F:DNA binding"/>
    <property type="evidence" value="ECO:0007669"/>
    <property type="project" value="InterPro"/>
</dbReference>
<dbReference type="OrthoDB" id="40579at2759"/>
<keyword evidence="4" id="KW-0804">Transcription</keyword>
<dbReference type="CDD" id="cd00067">
    <property type="entry name" value="GAL4"/>
    <property type="match status" value="1"/>
</dbReference>
<keyword evidence="11" id="KW-1185">Reference proteome</keyword>
<dbReference type="Gene3D" id="3.30.160.60">
    <property type="entry name" value="Classic Zinc Finger"/>
    <property type="match status" value="1"/>
</dbReference>
<dbReference type="GO" id="GO:0008270">
    <property type="term" value="F:zinc ion binding"/>
    <property type="evidence" value="ECO:0007669"/>
    <property type="project" value="UniProtKB-KW"/>
</dbReference>
<evidence type="ECO:0000313" key="11">
    <source>
        <dbReference type="Proteomes" id="UP000738349"/>
    </source>
</evidence>
<evidence type="ECO:0000256" key="6">
    <source>
        <dbReference type="PROSITE-ProRule" id="PRU00042"/>
    </source>
</evidence>
<name>A0A9P9DLG2_9HYPO</name>
<gene>
    <name evidence="10" type="ORF">EDB81DRAFT_229048</name>
</gene>
<comment type="caution">
    <text evidence="10">The sequence shown here is derived from an EMBL/GenBank/DDBJ whole genome shotgun (WGS) entry which is preliminary data.</text>
</comment>
<dbReference type="InterPro" id="IPR001138">
    <property type="entry name" value="Zn2Cys6_DnaBD"/>
</dbReference>
<organism evidence="10 11">
    <name type="scientific">Dactylonectria macrodidyma</name>
    <dbReference type="NCBI Taxonomy" id="307937"/>
    <lineage>
        <taxon>Eukaryota</taxon>
        <taxon>Fungi</taxon>
        <taxon>Dikarya</taxon>
        <taxon>Ascomycota</taxon>
        <taxon>Pezizomycotina</taxon>
        <taxon>Sordariomycetes</taxon>
        <taxon>Hypocreomycetidae</taxon>
        <taxon>Hypocreales</taxon>
        <taxon>Nectriaceae</taxon>
        <taxon>Dactylonectria</taxon>
    </lineage>
</organism>
<dbReference type="EMBL" id="JAGMUV010000024">
    <property type="protein sequence ID" value="KAH7121389.1"/>
    <property type="molecule type" value="Genomic_DNA"/>
</dbReference>
<evidence type="ECO:0000256" key="5">
    <source>
        <dbReference type="ARBA" id="ARBA00023242"/>
    </source>
</evidence>
<dbReference type="Pfam" id="PF00172">
    <property type="entry name" value="Zn_clus"/>
    <property type="match status" value="1"/>
</dbReference>
<dbReference type="SUPFAM" id="SSF57701">
    <property type="entry name" value="Zn2/Cys6 DNA-binding domain"/>
    <property type="match status" value="1"/>
</dbReference>
<keyword evidence="6" id="KW-0863">Zinc-finger</keyword>
<dbReference type="InterPro" id="IPR036236">
    <property type="entry name" value="Znf_C2H2_sf"/>
</dbReference>
<evidence type="ECO:0000313" key="10">
    <source>
        <dbReference type="EMBL" id="KAH7121389.1"/>
    </source>
</evidence>
<feature type="region of interest" description="Disordered" evidence="7">
    <location>
        <begin position="290"/>
        <end position="310"/>
    </location>
</feature>
<evidence type="ECO:0000256" key="4">
    <source>
        <dbReference type="ARBA" id="ARBA00023163"/>
    </source>
</evidence>
<evidence type="ECO:0000256" key="7">
    <source>
        <dbReference type="SAM" id="MobiDB-lite"/>
    </source>
</evidence>
<reference evidence="10" key="1">
    <citation type="journal article" date="2021" name="Nat. Commun.">
        <title>Genetic determinants of endophytism in the Arabidopsis root mycobiome.</title>
        <authorList>
            <person name="Mesny F."/>
            <person name="Miyauchi S."/>
            <person name="Thiergart T."/>
            <person name="Pickel B."/>
            <person name="Atanasova L."/>
            <person name="Karlsson M."/>
            <person name="Huettel B."/>
            <person name="Barry K.W."/>
            <person name="Haridas S."/>
            <person name="Chen C."/>
            <person name="Bauer D."/>
            <person name="Andreopoulos W."/>
            <person name="Pangilinan J."/>
            <person name="LaButti K."/>
            <person name="Riley R."/>
            <person name="Lipzen A."/>
            <person name="Clum A."/>
            <person name="Drula E."/>
            <person name="Henrissat B."/>
            <person name="Kohler A."/>
            <person name="Grigoriev I.V."/>
            <person name="Martin F.M."/>
            <person name="Hacquard S."/>
        </authorList>
    </citation>
    <scope>NUCLEOTIDE SEQUENCE</scope>
    <source>
        <strain evidence="10">MPI-CAGE-AT-0147</strain>
    </source>
</reference>
<dbReference type="PANTHER" id="PTHR47660:SF2">
    <property type="entry name" value="TRANSCRIPTION FACTOR WITH C2H2 AND ZN(2)-CYS(6) DNA BINDING DOMAIN (EUROFUNG)"/>
    <property type="match status" value="1"/>
</dbReference>
<dbReference type="Proteomes" id="UP000738349">
    <property type="component" value="Unassembled WGS sequence"/>
</dbReference>
<keyword evidence="1" id="KW-0479">Metal-binding</keyword>
<evidence type="ECO:0000256" key="3">
    <source>
        <dbReference type="ARBA" id="ARBA00023015"/>
    </source>
</evidence>
<dbReference type="PROSITE" id="PS00028">
    <property type="entry name" value="ZINC_FINGER_C2H2_1"/>
    <property type="match status" value="2"/>
</dbReference>
<accession>A0A9P9DLG2</accession>
<dbReference type="InterPro" id="IPR013087">
    <property type="entry name" value="Znf_C2H2_type"/>
</dbReference>
<evidence type="ECO:0000259" key="9">
    <source>
        <dbReference type="PROSITE" id="PS50157"/>
    </source>
</evidence>
<dbReference type="GO" id="GO:0006351">
    <property type="term" value="P:DNA-templated transcription"/>
    <property type="evidence" value="ECO:0007669"/>
    <property type="project" value="InterPro"/>
</dbReference>
<dbReference type="PANTHER" id="PTHR47660">
    <property type="entry name" value="TRANSCRIPTION FACTOR WITH C2H2 AND ZN(2)-CYS(6) DNA BINDING DOMAIN (EUROFUNG)-RELATED-RELATED"/>
    <property type="match status" value="1"/>
</dbReference>
<feature type="domain" description="C2H2-type" evidence="9">
    <location>
        <begin position="48"/>
        <end position="75"/>
    </location>
</feature>
<dbReference type="InterPro" id="IPR036864">
    <property type="entry name" value="Zn2-C6_fun-type_DNA-bd_sf"/>
</dbReference>
<dbReference type="SUPFAM" id="SSF57667">
    <property type="entry name" value="beta-beta-alpha zinc fingers"/>
    <property type="match status" value="1"/>
</dbReference>
<evidence type="ECO:0000259" key="8">
    <source>
        <dbReference type="PROSITE" id="PS50048"/>
    </source>
</evidence>
<keyword evidence="3" id="KW-0805">Transcription regulation</keyword>
<dbReference type="Gene3D" id="4.10.240.10">
    <property type="entry name" value="Zn(2)-C6 fungal-type DNA-binding domain"/>
    <property type="match status" value="1"/>
</dbReference>
<evidence type="ECO:0000256" key="1">
    <source>
        <dbReference type="ARBA" id="ARBA00022723"/>
    </source>
</evidence>
<dbReference type="AlphaFoldDB" id="A0A9P9DLG2"/>
<keyword evidence="2" id="KW-0862">Zinc</keyword>
<protein>
    <submittedName>
        <fullName evidence="10">Uncharacterized protein</fullName>
    </submittedName>
</protein>
<dbReference type="PROSITE" id="PS50157">
    <property type="entry name" value="ZINC_FINGER_C2H2_2"/>
    <property type="match status" value="2"/>
</dbReference>
<dbReference type="Pfam" id="PF04082">
    <property type="entry name" value="Fungal_trans"/>
    <property type="match status" value="1"/>
</dbReference>
<keyword evidence="5" id="KW-0539">Nucleus</keyword>